<dbReference type="Pfam" id="PF13581">
    <property type="entry name" value="HATPase_c_2"/>
    <property type="match status" value="1"/>
</dbReference>
<evidence type="ECO:0000313" key="4">
    <source>
        <dbReference type="EMBL" id="NMH92065.1"/>
    </source>
</evidence>
<dbReference type="RefSeq" id="WP_169412746.1">
    <property type="nucleotide sequence ID" value="NZ_JAAXKZ010000030.1"/>
</dbReference>
<comment type="caution">
    <text evidence="4">The sequence shown here is derived from an EMBL/GenBank/DDBJ whole genome shotgun (WGS) entry which is preliminary data.</text>
</comment>
<dbReference type="InterPro" id="IPR003594">
    <property type="entry name" value="HATPase_dom"/>
</dbReference>
<evidence type="ECO:0000256" key="1">
    <source>
        <dbReference type="ARBA" id="ARBA00022801"/>
    </source>
</evidence>
<dbReference type="PANTHER" id="PTHR43156:SF2">
    <property type="entry name" value="STAGE II SPORULATION PROTEIN E"/>
    <property type="match status" value="1"/>
</dbReference>
<dbReference type="SMART" id="SM00065">
    <property type="entry name" value="GAF"/>
    <property type="match status" value="1"/>
</dbReference>
<keyword evidence="1" id="KW-0378">Hydrolase</keyword>
<accession>A0A848DHP0</accession>
<sequence length="537" mass="57180">MVSPADGIGPGLPADHLRRIQALTDIGLARLEVEELLDELLGRVRELLEVDTVAVLLLDPSANYLVATATHGLEEEIRQGVRIPIGRGFAGRIAAERRAVTIPEVDHSNVLNPILREKGVRSLLGVPLMVGNDVMGVLHVGTLRSRSFTDDDAMLLQLAADRVALATRARMSQTERTAARALQRSLLPGQLPTVPGLELAARYVPGGGGEVGGDWYDVFGLPSGRLCVVVGDVVGRGLQASVAMGRIRNAVRAYALLTEDPAELLRWLDRQVQHFEHNIMATVLCAVAEPGHVEVTVSSAGHPPPVLALPGVPSELVEVPADPPIGLTLPRRRRNTTIRLPAGANVVLYTDGLVERRGEPLDSGLARLTAAVMPGPAETVCAAVMSRLIGNEPSADDVAVLVLAREAEHEVAPLTLVEPAVPRALRGVRQAVRDYLRRAGATKEELADIVLAIGEASANVVEHAYGPGGGLLEVHLEMHGRTVTATVRDTGNWREARGTNRGRGTTLMHGLVDAVRVDHDGRGTRVVMDKTLGGVGQ</sequence>
<dbReference type="Gene3D" id="3.30.565.10">
    <property type="entry name" value="Histidine kinase-like ATPase, C-terminal domain"/>
    <property type="match status" value="1"/>
</dbReference>
<dbReference type="GO" id="GO:0016791">
    <property type="term" value="F:phosphatase activity"/>
    <property type="evidence" value="ECO:0007669"/>
    <property type="project" value="TreeGrafter"/>
</dbReference>
<dbReference type="InterPro" id="IPR003018">
    <property type="entry name" value="GAF"/>
</dbReference>
<name>A0A848DHP0_9PSEU</name>
<evidence type="ECO:0000313" key="5">
    <source>
        <dbReference type="Proteomes" id="UP000586918"/>
    </source>
</evidence>
<dbReference type="InterPro" id="IPR036457">
    <property type="entry name" value="PPM-type-like_dom_sf"/>
</dbReference>
<organism evidence="4 5">
    <name type="scientific">Pseudonocardia bannensis</name>
    <dbReference type="NCBI Taxonomy" id="630973"/>
    <lineage>
        <taxon>Bacteria</taxon>
        <taxon>Bacillati</taxon>
        <taxon>Actinomycetota</taxon>
        <taxon>Actinomycetes</taxon>
        <taxon>Pseudonocardiales</taxon>
        <taxon>Pseudonocardiaceae</taxon>
        <taxon>Pseudonocardia</taxon>
    </lineage>
</organism>
<feature type="domain" description="GAF" evidence="2">
    <location>
        <begin position="32"/>
        <end position="177"/>
    </location>
</feature>
<dbReference type="SMART" id="SM00331">
    <property type="entry name" value="PP2C_SIG"/>
    <property type="match status" value="1"/>
</dbReference>
<evidence type="ECO:0000259" key="2">
    <source>
        <dbReference type="SMART" id="SM00065"/>
    </source>
</evidence>
<dbReference type="CDD" id="cd16936">
    <property type="entry name" value="HATPase_RsbW-like"/>
    <property type="match status" value="1"/>
</dbReference>
<dbReference type="AlphaFoldDB" id="A0A848DHP0"/>
<reference evidence="4 5" key="1">
    <citation type="submission" date="2020-04" db="EMBL/GenBank/DDBJ databases">
        <authorList>
            <person name="Klaysubun C."/>
            <person name="Duangmal K."/>
            <person name="Lipun K."/>
        </authorList>
    </citation>
    <scope>NUCLEOTIDE SEQUENCE [LARGE SCALE GENOMIC DNA]</scope>
    <source>
        <strain evidence="4 5">DSM 45300</strain>
    </source>
</reference>
<dbReference type="SUPFAM" id="SSF81606">
    <property type="entry name" value="PP2C-like"/>
    <property type="match status" value="1"/>
</dbReference>
<keyword evidence="5" id="KW-1185">Reference proteome</keyword>
<dbReference type="PANTHER" id="PTHR43156">
    <property type="entry name" value="STAGE II SPORULATION PROTEIN E-RELATED"/>
    <property type="match status" value="1"/>
</dbReference>
<dbReference type="Gene3D" id="3.30.450.40">
    <property type="match status" value="1"/>
</dbReference>
<dbReference type="InterPro" id="IPR001932">
    <property type="entry name" value="PPM-type_phosphatase-like_dom"/>
</dbReference>
<dbReference type="Gene3D" id="3.60.40.10">
    <property type="entry name" value="PPM-type phosphatase domain"/>
    <property type="match status" value="1"/>
</dbReference>
<dbReference type="SUPFAM" id="SSF55781">
    <property type="entry name" value="GAF domain-like"/>
    <property type="match status" value="1"/>
</dbReference>
<dbReference type="EMBL" id="JAAXKZ010000030">
    <property type="protein sequence ID" value="NMH92065.1"/>
    <property type="molecule type" value="Genomic_DNA"/>
</dbReference>
<dbReference type="InterPro" id="IPR052016">
    <property type="entry name" value="Bact_Sigma-Reg"/>
</dbReference>
<dbReference type="SUPFAM" id="SSF55874">
    <property type="entry name" value="ATPase domain of HSP90 chaperone/DNA topoisomerase II/histidine kinase"/>
    <property type="match status" value="1"/>
</dbReference>
<feature type="domain" description="PPM-type phosphatase" evidence="3">
    <location>
        <begin position="194"/>
        <end position="405"/>
    </location>
</feature>
<dbReference type="Pfam" id="PF01590">
    <property type="entry name" value="GAF"/>
    <property type="match status" value="1"/>
</dbReference>
<evidence type="ECO:0000259" key="3">
    <source>
        <dbReference type="SMART" id="SM00331"/>
    </source>
</evidence>
<dbReference type="InterPro" id="IPR036890">
    <property type="entry name" value="HATPase_C_sf"/>
</dbReference>
<dbReference type="Proteomes" id="UP000586918">
    <property type="component" value="Unassembled WGS sequence"/>
</dbReference>
<dbReference type="Pfam" id="PF07228">
    <property type="entry name" value="SpoIIE"/>
    <property type="match status" value="1"/>
</dbReference>
<gene>
    <name evidence="4" type="ORF">HF519_10890</name>
</gene>
<protein>
    <submittedName>
        <fullName evidence="4">SpoIIE family protein phosphatase</fullName>
    </submittedName>
</protein>
<dbReference type="InterPro" id="IPR029016">
    <property type="entry name" value="GAF-like_dom_sf"/>
</dbReference>
<proteinExistence type="predicted"/>